<dbReference type="EMBL" id="JBHTCJ010000007">
    <property type="protein sequence ID" value="MFC7342688.1"/>
    <property type="molecule type" value="Genomic_DNA"/>
</dbReference>
<dbReference type="CDD" id="cd13639">
    <property type="entry name" value="PBP2_OpuAC_like"/>
    <property type="match status" value="1"/>
</dbReference>
<gene>
    <name evidence="7" type="ORF">ACFQRI_14895</name>
</gene>
<comment type="caution">
    <text evidence="7">The sequence shown here is derived from an EMBL/GenBank/DDBJ whole genome shotgun (WGS) entry which is preliminary data.</text>
</comment>
<evidence type="ECO:0000313" key="8">
    <source>
        <dbReference type="Proteomes" id="UP001596504"/>
    </source>
</evidence>
<dbReference type="Gene3D" id="3.10.105.10">
    <property type="entry name" value="Dipeptide-binding Protein, Domain 3"/>
    <property type="match status" value="2"/>
</dbReference>
<dbReference type="Pfam" id="PF04069">
    <property type="entry name" value="OpuAC"/>
    <property type="match status" value="1"/>
</dbReference>
<evidence type="ECO:0000256" key="1">
    <source>
        <dbReference type="ARBA" id="ARBA00004236"/>
    </source>
</evidence>
<feature type="chain" id="PRO_5046675369" evidence="5">
    <location>
        <begin position="24"/>
        <end position="297"/>
    </location>
</feature>
<reference evidence="8" key="1">
    <citation type="journal article" date="2019" name="Int. J. Syst. Evol. Microbiol.">
        <title>The Global Catalogue of Microorganisms (GCM) 10K type strain sequencing project: providing services to taxonomists for standard genome sequencing and annotation.</title>
        <authorList>
            <consortium name="The Broad Institute Genomics Platform"/>
            <consortium name="The Broad Institute Genome Sequencing Center for Infectious Disease"/>
            <person name="Wu L."/>
            <person name="Ma J."/>
        </authorList>
    </citation>
    <scope>NUCLEOTIDE SEQUENCE [LARGE SCALE GENOMIC DNA]</scope>
    <source>
        <strain evidence="8">WLHS5</strain>
    </source>
</reference>
<keyword evidence="8" id="KW-1185">Reference proteome</keyword>
<dbReference type="PROSITE" id="PS51257">
    <property type="entry name" value="PROKAR_LIPOPROTEIN"/>
    <property type="match status" value="1"/>
</dbReference>
<organism evidence="7 8">
    <name type="scientific">Saccharopolyspora griseoalba</name>
    <dbReference type="NCBI Taxonomy" id="1431848"/>
    <lineage>
        <taxon>Bacteria</taxon>
        <taxon>Bacillati</taxon>
        <taxon>Actinomycetota</taxon>
        <taxon>Actinomycetes</taxon>
        <taxon>Pseudonocardiales</taxon>
        <taxon>Pseudonocardiaceae</taxon>
        <taxon>Saccharopolyspora</taxon>
    </lineage>
</organism>
<feature type="signal peptide" evidence="5">
    <location>
        <begin position="1"/>
        <end position="23"/>
    </location>
</feature>
<comment type="subcellular location">
    <subcellularLocation>
        <location evidence="1">Cell membrane</location>
    </subcellularLocation>
</comment>
<accession>A0ABW2LMV5</accession>
<sequence length="297" mass="32591">MLGSRHRRLTALFAVLAALVLVAASCGGREADTGQESKQIKIGYIAWDEDIAVTYLFKHLLEDRGYQVNITELEAGPIYAGLAQGNPDLFLDAWLPATHADYWKQYGSQLEDLGVWYDQGTLNIAVPNYLTDINSIADLKGKGSMFGGKITGIDPGAGLSRTTKEMLPQYGLEGEYQLQTSSTTAMLAALQKATDEQQPIVVTLWHPHWAYARYPIKDLQDPRGAMGEAEQLHAVGRQGFSQDFPEVTGMLKRFKLTDQQLASLENEINNAGKGQEQQAAKEWAEANPEVINSFAGG</sequence>
<evidence type="ECO:0000256" key="4">
    <source>
        <dbReference type="ARBA" id="ARBA00023136"/>
    </source>
</evidence>
<dbReference type="SUPFAM" id="SSF53850">
    <property type="entry name" value="Periplasmic binding protein-like II"/>
    <property type="match status" value="1"/>
</dbReference>
<dbReference type="PANTHER" id="PTHR47737:SF1">
    <property type="entry name" value="GLYCINE BETAINE_PROLINE BETAINE TRANSPORT SYSTEM PERMEASE PROTEIN PROW"/>
    <property type="match status" value="1"/>
</dbReference>
<keyword evidence="5" id="KW-0732">Signal</keyword>
<protein>
    <submittedName>
        <fullName evidence="7">Glycine betaine ABC transporter substrate-binding protein</fullName>
    </submittedName>
</protein>
<evidence type="ECO:0000256" key="2">
    <source>
        <dbReference type="ARBA" id="ARBA00022448"/>
    </source>
</evidence>
<keyword evidence="2" id="KW-0813">Transport</keyword>
<dbReference type="RefSeq" id="WP_380668844.1">
    <property type="nucleotide sequence ID" value="NZ_JBHTCJ010000007.1"/>
</dbReference>
<name>A0ABW2LMV5_9PSEU</name>
<dbReference type="PANTHER" id="PTHR47737">
    <property type="entry name" value="GLYCINE BETAINE/PROLINE BETAINE TRANSPORT SYSTEM PERMEASE PROTEIN PROW"/>
    <property type="match status" value="1"/>
</dbReference>
<evidence type="ECO:0000256" key="5">
    <source>
        <dbReference type="SAM" id="SignalP"/>
    </source>
</evidence>
<keyword evidence="3" id="KW-1003">Cell membrane</keyword>
<evidence type="ECO:0000259" key="6">
    <source>
        <dbReference type="Pfam" id="PF04069"/>
    </source>
</evidence>
<evidence type="ECO:0000313" key="7">
    <source>
        <dbReference type="EMBL" id="MFC7342688.1"/>
    </source>
</evidence>
<feature type="domain" description="ABC-type glycine betaine transport system substrate-binding" evidence="6">
    <location>
        <begin position="38"/>
        <end position="285"/>
    </location>
</feature>
<evidence type="ECO:0000256" key="3">
    <source>
        <dbReference type="ARBA" id="ARBA00022475"/>
    </source>
</evidence>
<keyword evidence="4" id="KW-0472">Membrane</keyword>
<dbReference type="InterPro" id="IPR007210">
    <property type="entry name" value="ABC_Gly_betaine_transp_sub-bd"/>
</dbReference>
<proteinExistence type="predicted"/>
<dbReference type="Proteomes" id="UP001596504">
    <property type="component" value="Unassembled WGS sequence"/>
</dbReference>
<dbReference type="Gene3D" id="3.40.190.100">
    <property type="entry name" value="Glycine betaine-binding periplasmic protein, domain 2"/>
    <property type="match status" value="1"/>
</dbReference>